<sequence>MSTDSSSPKPAQTDPPQTFPWTPESKQIYSTLRAAQKSATNPADKAALEIVIKKLEKTIEIKITSLIQEAEHLSAITEYQQAYEKFCEALNHAVDEDAIAFIEVKKQDAFNSAKSRQLNAEAVRLWFDDQCGAALDKFEEALNFVNNEFLYNLIEGNIETVNGLMFKKYLKEGTNGMTRVEQTVNFMAKLMQDVAAFKVRFD</sequence>
<evidence type="ECO:0000256" key="1">
    <source>
        <dbReference type="SAM" id="MobiDB-lite"/>
    </source>
</evidence>
<dbReference type="AlphaFoldDB" id="A0AA38MC68"/>
<dbReference type="Proteomes" id="UP001168821">
    <property type="component" value="Unassembled WGS sequence"/>
</dbReference>
<evidence type="ECO:0000313" key="3">
    <source>
        <dbReference type="Proteomes" id="UP001168821"/>
    </source>
</evidence>
<protein>
    <submittedName>
        <fullName evidence="2">Uncharacterized protein</fullName>
    </submittedName>
</protein>
<comment type="caution">
    <text evidence="2">The sequence shown here is derived from an EMBL/GenBank/DDBJ whole genome shotgun (WGS) entry which is preliminary data.</text>
</comment>
<proteinExistence type="predicted"/>
<keyword evidence="3" id="KW-1185">Reference proteome</keyword>
<dbReference type="EMBL" id="JALNTZ010000005">
    <property type="protein sequence ID" value="KAJ3650934.1"/>
    <property type="molecule type" value="Genomic_DNA"/>
</dbReference>
<gene>
    <name evidence="2" type="ORF">Zmor_017009</name>
</gene>
<feature type="region of interest" description="Disordered" evidence="1">
    <location>
        <begin position="1"/>
        <end position="23"/>
    </location>
</feature>
<evidence type="ECO:0000313" key="2">
    <source>
        <dbReference type="EMBL" id="KAJ3650934.1"/>
    </source>
</evidence>
<reference evidence="2" key="1">
    <citation type="journal article" date="2023" name="G3 (Bethesda)">
        <title>Whole genome assemblies of Zophobas morio and Tenebrio molitor.</title>
        <authorList>
            <person name="Kaur S."/>
            <person name="Stinson S.A."/>
            <person name="diCenzo G.C."/>
        </authorList>
    </citation>
    <scope>NUCLEOTIDE SEQUENCE</scope>
    <source>
        <strain evidence="2">QUZm001</strain>
    </source>
</reference>
<accession>A0AA38MC68</accession>
<organism evidence="2 3">
    <name type="scientific">Zophobas morio</name>
    <dbReference type="NCBI Taxonomy" id="2755281"/>
    <lineage>
        <taxon>Eukaryota</taxon>
        <taxon>Metazoa</taxon>
        <taxon>Ecdysozoa</taxon>
        <taxon>Arthropoda</taxon>
        <taxon>Hexapoda</taxon>
        <taxon>Insecta</taxon>
        <taxon>Pterygota</taxon>
        <taxon>Neoptera</taxon>
        <taxon>Endopterygota</taxon>
        <taxon>Coleoptera</taxon>
        <taxon>Polyphaga</taxon>
        <taxon>Cucujiformia</taxon>
        <taxon>Tenebrionidae</taxon>
        <taxon>Zophobas</taxon>
    </lineage>
</organism>
<name>A0AA38MC68_9CUCU</name>